<evidence type="ECO:0000313" key="2">
    <source>
        <dbReference type="EMBL" id="TKX26061.1"/>
    </source>
</evidence>
<evidence type="ECO:0000313" key="3">
    <source>
        <dbReference type="Proteomes" id="UP000308133"/>
    </source>
</evidence>
<proteinExistence type="predicted"/>
<protein>
    <submittedName>
        <fullName evidence="2">Uncharacterized protein</fullName>
    </submittedName>
</protein>
<reference evidence="2 3" key="1">
    <citation type="submission" date="2018-02" db="EMBL/GenBank/DDBJ databases">
        <title>Draft genome sequences of Elsinoe sp., causing black scab on jojoba.</title>
        <authorList>
            <person name="Stodart B."/>
            <person name="Jeffress S."/>
            <person name="Ash G."/>
            <person name="Arun Chinnappa K."/>
        </authorList>
    </citation>
    <scope>NUCLEOTIDE SEQUENCE [LARGE SCALE GENOMIC DNA]</scope>
    <source>
        <strain evidence="2 3">Hillstone_2</strain>
    </source>
</reference>
<name>A0A4U7B8J9_9PEZI</name>
<dbReference type="Proteomes" id="UP000308133">
    <property type="component" value="Unassembled WGS sequence"/>
</dbReference>
<evidence type="ECO:0000256" key="1">
    <source>
        <dbReference type="SAM" id="MobiDB-lite"/>
    </source>
</evidence>
<gene>
    <name evidence="2" type="ORF">C1H76_1677</name>
</gene>
<sequence>MPSSRQNSTVFVETDSQIFLVASMTEVINNQGKHLLWHYHVGQHEILYAITFKYHFCTGIHISPIAANEAMSKPELNHLADYVGKPEYPRQLRGNLAASFKAVDTAQENRVALVFPRRYTVAESGASSSSDSKPEFDGQDVLPSRGLAAFAEDEVQPDEFDEVFPNDDNAMVTIFEREVAKPERALQRAHASLDMIDGLAGKKSSSSDDEEDEDTVAKATDGMPQQAMAASESAKGAGEKVASKASEAAEAMITGMMVDEGGAADYEHV</sequence>
<comment type="caution">
    <text evidence="2">The sequence shown here is derived from an EMBL/GenBank/DDBJ whole genome shotgun (WGS) entry which is preliminary data.</text>
</comment>
<dbReference type="EMBL" id="PTQR01000018">
    <property type="protein sequence ID" value="TKX26061.1"/>
    <property type="molecule type" value="Genomic_DNA"/>
</dbReference>
<organism evidence="2 3">
    <name type="scientific">Elsinoe australis</name>
    <dbReference type="NCBI Taxonomy" id="40998"/>
    <lineage>
        <taxon>Eukaryota</taxon>
        <taxon>Fungi</taxon>
        <taxon>Dikarya</taxon>
        <taxon>Ascomycota</taxon>
        <taxon>Pezizomycotina</taxon>
        <taxon>Dothideomycetes</taxon>
        <taxon>Dothideomycetidae</taxon>
        <taxon>Myriangiales</taxon>
        <taxon>Elsinoaceae</taxon>
        <taxon>Elsinoe</taxon>
    </lineage>
</organism>
<accession>A0A4U7B8J9</accession>
<dbReference type="AlphaFoldDB" id="A0A4U7B8J9"/>
<feature type="region of interest" description="Disordered" evidence="1">
    <location>
        <begin position="199"/>
        <end position="246"/>
    </location>
</feature>